<evidence type="ECO:0000256" key="2">
    <source>
        <dbReference type="ARBA" id="ARBA00010618"/>
    </source>
</evidence>
<dbReference type="SUPFAM" id="SSF56112">
    <property type="entry name" value="Protein kinase-like (PK-like)"/>
    <property type="match status" value="1"/>
</dbReference>
<name>A0A976FG87_BRELC</name>
<keyword evidence="5" id="KW-0689">Ribosomal protein</keyword>
<dbReference type="InterPro" id="IPR041988">
    <property type="entry name" value="Ribosomal_uL24_KOW"/>
</dbReference>
<dbReference type="InterPro" id="IPR014722">
    <property type="entry name" value="Rib_uL2_dom2"/>
</dbReference>
<keyword evidence="6" id="KW-0687">Ribonucleoprotein</keyword>
<feature type="region of interest" description="Disordered" evidence="7">
    <location>
        <begin position="1"/>
        <end position="22"/>
    </location>
</feature>
<comment type="similarity">
    <text evidence="2">Belongs to the universal ribosomal protein uL24 family.</text>
</comment>
<dbReference type="GO" id="GO:0009507">
    <property type="term" value="C:chloroplast"/>
    <property type="evidence" value="ECO:0007669"/>
    <property type="project" value="UniProtKB-SubCell"/>
</dbReference>
<dbReference type="OrthoDB" id="1688503at2759"/>
<protein>
    <recommendedName>
        <fullName evidence="8">Protein kinase domain-containing protein</fullName>
    </recommendedName>
</protein>
<dbReference type="EMBL" id="SHOA02000013">
    <property type="protein sequence ID" value="TDH65919.1"/>
    <property type="molecule type" value="Genomic_DNA"/>
</dbReference>
<feature type="region of interest" description="Disordered" evidence="7">
    <location>
        <begin position="85"/>
        <end position="149"/>
    </location>
</feature>
<dbReference type="FunFam" id="2.30.30.30:FF:000009">
    <property type="entry name" value="60S ribosomal protein L26"/>
    <property type="match status" value="1"/>
</dbReference>
<dbReference type="InterPro" id="IPR000719">
    <property type="entry name" value="Prot_kinase_dom"/>
</dbReference>
<organism evidence="9 10">
    <name type="scientific">Bremia lactucae</name>
    <name type="common">Lettuce downy mildew</name>
    <dbReference type="NCBI Taxonomy" id="4779"/>
    <lineage>
        <taxon>Eukaryota</taxon>
        <taxon>Sar</taxon>
        <taxon>Stramenopiles</taxon>
        <taxon>Oomycota</taxon>
        <taxon>Peronosporomycetes</taxon>
        <taxon>Peronosporales</taxon>
        <taxon>Peronosporaceae</taxon>
        <taxon>Bremia</taxon>
    </lineage>
</organism>
<dbReference type="NCBIfam" id="TIGR01080">
    <property type="entry name" value="rplX_A_E"/>
    <property type="match status" value="1"/>
</dbReference>
<dbReference type="PANTHER" id="PTHR11143">
    <property type="entry name" value="60S RIBOSOMAL PROTEIN L26 FAMILY MEMBER"/>
    <property type="match status" value="1"/>
</dbReference>
<evidence type="ECO:0000256" key="4">
    <source>
        <dbReference type="ARBA" id="ARBA00022640"/>
    </source>
</evidence>
<dbReference type="GO" id="GO:0006412">
    <property type="term" value="P:translation"/>
    <property type="evidence" value="ECO:0007669"/>
    <property type="project" value="InterPro"/>
</dbReference>
<dbReference type="SUPFAM" id="SSF50104">
    <property type="entry name" value="Translation proteins SH3-like domain"/>
    <property type="match status" value="1"/>
</dbReference>
<dbReference type="PROSITE" id="PS00108">
    <property type="entry name" value="PROTEIN_KINASE_ST"/>
    <property type="match status" value="1"/>
</dbReference>
<dbReference type="Gene3D" id="2.30.30.30">
    <property type="match status" value="1"/>
</dbReference>
<proteinExistence type="inferred from homology"/>
<dbReference type="AlphaFoldDB" id="A0A976FG87"/>
<dbReference type="Pfam" id="PF16906">
    <property type="entry name" value="Ribosomal_L26"/>
    <property type="match status" value="1"/>
</dbReference>
<sequence>MARKLATPSPMRARSLHAAMEEASSAHVEKAIIFTSSDEEDQSIEKKEPKIRCMQYDKSKESPRQGSKCTEAAAFSGKSRFRKGVMKKMGLRDTKQLSLRRLVLPRSTMPKQRRSNSEQRTPTSHRRSELAKRGSRSVSPPCASPATLLSHDLGTTLSMKSPTHARRRLQLHKVVLKKLTIDNSPVREPGSGALFAVKRSKQVLRNDLERDLLAQEIMIVEDLTSSRDNFDNIVQYYQAWTENGFFFMQMELCEGGTLQDFIMMRNRQILPENYLWSIIRDVTGGLKVLADHNIVHLDIKPENIFITGDGRLKIGDFGMAGKVMTSTITTGMLSNLEGDAKYMAKELLSSADRRPSADIFCLGIMMLEIATGIDLPKAGSKWHDLRSEILPSFSSEYSKEICEIIRQMMHPDYEKRLTASEILQNHRVQTATEPATLILEHAFKQKLIAPSRVRSNTSRSIENGLLTPLKFNSAVSSSRRKSRKAHFGAHSTQRRVLMSAPLSKDLQTKYNVRSLPIRKEDEVLIVRGSQKSREGRVTAVYRKKFVIHIERVVREKANGASVPIGIDASKVVITKLKLDKDRKKILERKNRAVSETQKGKFTEQDVAMATVD</sequence>
<feature type="domain" description="Protein kinase" evidence="8">
    <location>
        <begin position="142"/>
        <end position="429"/>
    </location>
</feature>
<dbReference type="InterPro" id="IPR005756">
    <property type="entry name" value="Ribosomal_uL24_euk/arc"/>
</dbReference>
<dbReference type="KEGG" id="blac:94351674"/>
<evidence type="ECO:0000313" key="10">
    <source>
        <dbReference type="Proteomes" id="UP000294530"/>
    </source>
</evidence>
<dbReference type="GO" id="GO:0015934">
    <property type="term" value="C:large ribosomal subunit"/>
    <property type="evidence" value="ECO:0007669"/>
    <property type="project" value="InterPro"/>
</dbReference>
<dbReference type="InterPro" id="IPR008991">
    <property type="entry name" value="Translation_prot_SH3-like_sf"/>
</dbReference>
<dbReference type="GO" id="GO:0003735">
    <property type="term" value="F:structural constituent of ribosome"/>
    <property type="evidence" value="ECO:0007669"/>
    <property type="project" value="InterPro"/>
</dbReference>
<dbReference type="GO" id="GO:0003723">
    <property type="term" value="F:RNA binding"/>
    <property type="evidence" value="ECO:0007669"/>
    <property type="project" value="InterPro"/>
</dbReference>
<keyword evidence="4" id="KW-0934">Plastid</keyword>
<evidence type="ECO:0000256" key="1">
    <source>
        <dbReference type="ARBA" id="ARBA00004229"/>
    </source>
</evidence>
<reference evidence="9 10" key="1">
    <citation type="journal article" date="2021" name="Genome Biol.">
        <title>AFLAP: assembly-free linkage analysis pipeline using k-mers from genome sequencing data.</title>
        <authorList>
            <person name="Fletcher K."/>
            <person name="Zhang L."/>
            <person name="Gil J."/>
            <person name="Han R."/>
            <person name="Cavanaugh K."/>
            <person name="Michelmore R."/>
        </authorList>
    </citation>
    <scope>NUCLEOTIDE SEQUENCE [LARGE SCALE GENOMIC DNA]</scope>
    <source>
        <strain evidence="9 10">SF5</strain>
    </source>
</reference>
<dbReference type="PROSITE" id="PS50011">
    <property type="entry name" value="PROTEIN_KINASE_DOM"/>
    <property type="match status" value="1"/>
</dbReference>
<dbReference type="CDD" id="cd06089">
    <property type="entry name" value="KOW_RPL26"/>
    <property type="match status" value="1"/>
</dbReference>
<evidence type="ECO:0000256" key="5">
    <source>
        <dbReference type="ARBA" id="ARBA00022980"/>
    </source>
</evidence>
<keyword evidence="10" id="KW-1185">Reference proteome</keyword>
<evidence type="ECO:0000256" key="3">
    <source>
        <dbReference type="ARBA" id="ARBA00022528"/>
    </source>
</evidence>
<keyword evidence="3" id="KW-0150">Chloroplast</keyword>
<comment type="caution">
    <text evidence="9">The sequence shown here is derived from an EMBL/GenBank/DDBJ whole genome shotgun (WGS) entry which is preliminary data.</text>
</comment>
<gene>
    <name evidence="9" type="ORF">CCR75_007947</name>
</gene>
<dbReference type="GO" id="GO:0004672">
    <property type="term" value="F:protein kinase activity"/>
    <property type="evidence" value="ECO:0007669"/>
    <property type="project" value="InterPro"/>
</dbReference>
<dbReference type="Gene3D" id="1.10.510.10">
    <property type="entry name" value="Transferase(Phosphotransferase) domain 1"/>
    <property type="match status" value="1"/>
</dbReference>
<dbReference type="SMART" id="SM00220">
    <property type="entry name" value="S_TKc"/>
    <property type="match status" value="1"/>
</dbReference>
<dbReference type="GO" id="GO:0005524">
    <property type="term" value="F:ATP binding"/>
    <property type="evidence" value="ECO:0007669"/>
    <property type="project" value="InterPro"/>
</dbReference>
<dbReference type="Gene3D" id="3.30.200.20">
    <property type="entry name" value="Phosphorylase Kinase, domain 1"/>
    <property type="match status" value="1"/>
</dbReference>
<evidence type="ECO:0000256" key="6">
    <source>
        <dbReference type="ARBA" id="ARBA00023274"/>
    </source>
</evidence>
<evidence type="ECO:0000259" key="8">
    <source>
        <dbReference type="PROSITE" id="PS50011"/>
    </source>
</evidence>
<dbReference type="InterPro" id="IPR011009">
    <property type="entry name" value="Kinase-like_dom_sf"/>
</dbReference>
<dbReference type="Pfam" id="PF00069">
    <property type="entry name" value="Pkinase"/>
    <property type="match status" value="1"/>
</dbReference>
<dbReference type="GeneID" id="94351674"/>
<dbReference type="RefSeq" id="XP_067815418.1">
    <property type="nucleotide sequence ID" value="XM_067966003.1"/>
</dbReference>
<comment type="subcellular location">
    <subcellularLocation>
        <location evidence="1">Plastid</location>
        <location evidence="1">Chloroplast</location>
    </subcellularLocation>
</comment>
<evidence type="ECO:0000313" key="9">
    <source>
        <dbReference type="EMBL" id="TDH65919.1"/>
    </source>
</evidence>
<dbReference type="Proteomes" id="UP000294530">
    <property type="component" value="Unassembled WGS sequence"/>
</dbReference>
<accession>A0A976FG87</accession>
<evidence type="ECO:0000256" key="7">
    <source>
        <dbReference type="SAM" id="MobiDB-lite"/>
    </source>
</evidence>
<dbReference type="InterPro" id="IPR008271">
    <property type="entry name" value="Ser/Thr_kinase_AS"/>
</dbReference>